<evidence type="ECO:0000256" key="1">
    <source>
        <dbReference type="ARBA" id="ARBA00010515"/>
    </source>
</evidence>
<dbReference type="GeneID" id="32806321"/>
<evidence type="ECO:0000256" key="2">
    <source>
        <dbReference type="ARBA" id="ARBA00022801"/>
    </source>
</evidence>
<evidence type="ECO:0000313" key="4">
    <source>
        <dbReference type="EMBL" id="WMW08241.1"/>
    </source>
</evidence>
<dbReference type="PANTHER" id="PTHR48081">
    <property type="entry name" value="AB HYDROLASE SUPERFAMILY PROTEIN C4A8.06C"/>
    <property type="match status" value="1"/>
</dbReference>
<keyword evidence="2 4" id="KW-0378">Hydrolase</keyword>
<dbReference type="GO" id="GO:0016787">
    <property type="term" value="F:hydrolase activity"/>
    <property type="evidence" value="ECO:0007669"/>
    <property type="project" value="UniProtKB-KW"/>
</dbReference>
<evidence type="ECO:0000313" key="5">
    <source>
        <dbReference type="Proteomes" id="UP001183127"/>
    </source>
</evidence>
<sequence length="317" mass="34701">MSLHPDLAGFLELVEMGRLMGNSQPMHQLSVEQARREFASSSAILDPSPPAALEVTELSIVARDGATLAARLYRGEGPRPAAQPTILYLHGGGYVVGSLDSHDSVCRRLAADGRFAVLAADYRLAPEQRFPTASNDVLDVADWLAAQASTLGLDAARVAVAGDSVGATLATVLALAAQKGETRLAPVAQMLFYPVTDTSRERDSYVRYAEGYLLESATLRWFYDLYLAEPRQRLDWRASPLLIEQLPAQVPSFVSLAGHDPLYDEGLAWAERLQASGTEVTLDLQPQLTHDFLRMSGMVPEVQGIYDRALEWLFQRC</sequence>
<dbReference type="InterPro" id="IPR002168">
    <property type="entry name" value="Lipase_GDXG_HIS_AS"/>
</dbReference>
<proteinExistence type="inferred from homology"/>
<dbReference type="Gene3D" id="3.40.50.1820">
    <property type="entry name" value="alpha/beta hydrolase"/>
    <property type="match status" value="1"/>
</dbReference>
<dbReference type="InterPro" id="IPR029058">
    <property type="entry name" value="AB_hydrolase_fold"/>
</dbReference>
<dbReference type="Proteomes" id="UP001183127">
    <property type="component" value="Chromosome"/>
</dbReference>
<reference evidence="4 5" key="1">
    <citation type="submission" date="2023-08" db="EMBL/GenBank/DDBJ databases">
        <title>Complete Genome Sequence of Pseudomonas entomophila TVIN A01.</title>
        <authorList>
            <person name="Shelke T."/>
            <person name="Mahar N.S."/>
            <person name="Gupta I."/>
            <person name="Gupta V."/>
        </authorList>
    </citation>
    <scope>NUCLEOTIDE SEQUENCE [LARGE SCALE GENOMIC DNA]</scope>
    <source>
        <strain evidence="4 5">TVIN-A01</strain>
    </source>
</reference>
<dbReference type="PANTHER" id="PTHR48081:SF8">
    <property type="entry name" value="ALPHA_BETA HYDROLASE FOLD-3 DOMAIN-CONTAINING PROTEIN-RELATED"/>
    <property type="match status" value="1"/>
</dbReference>
<dbReference type="RefSeq" id="WP_011534373.1">
    <property type="nucleotide sequence ID" value="NZ_CP132921.1"/>
</dbReference>
<dbReference type="PROSITE" id="PS01173">
    <property type="entry name" value="LIPASE_GDXG_HIS"/>
    <property type="match status" value="1"/>
</dbReference>
<evidence type="ECO:0000259" key="3">
    <source>
        <dbReference type="Pfam" id="PF07859"/>
    </source>
</evidence>
<gene>
    <name evidence="4" type="ORF">RAH46_13130</name>
</gene>
<name>A0ABY9QX22_9PSED</name>
<dbReference type="Pfam" id="PF07859">
    <property type="entry name" value="Abhydrolase_3"/>
    <property type="match status" value="1"/>
</dbReference>
<dbReference type="SUPFAM" id="SSF53474">
    <property type="entry name" value="alpha/beta-Hydrolases"/>
    <property type="match status" value="1"/>
</dbReference>
<dbReference type="InterPro" id="IPR050300">
    <property type="entry name" value="GDXG_lipolytic_enzyme"/>
</dbReference>
<dbReference type="InterPro" id="IPR013094">
    <property type="entry name" value="AB_hydrolase_3"/>
</dbReference>
<comment type="similarity">
    <text evidence="1">Belongs to the 'GDXG' lipolytic enzyme family.</text>
</comment>
<feature type="domain" description="Alpha/beta hydrolase fold-3" evidence="3">
    <location>
        <begin position="86"/>
        <end position="293"/>
    </location>
</feature>
<organism evidence="4 5">
    <name type="scientific">Pseudomonas entomophila</name>
    <dbReference type="NCBI Taxonomy" id="312306"/>
    <lineage>
        <taxon>Bacteria</taxon>
        <taxon>Pseudomonadati</taxon>
        <taxon>Pseudomonadota</taxon>
        <taxon>Gammaproteobacteria</taxon>
        <taxon>Pseudomonadales</taxon>
        <taxon>Pseudomonadaceae</taxon>
        <taxon>Pseudomonas</taxon>
    </lineage>
</organism>
<dbReference type="EMBL" id="CP132921">
    <property type="protein sequence ID" value="WMW08241.1"/>
    <property type="molecule type" value="Genomic_DNA"/>
</dbReference>
<protein>
    <submittedName>
        <fullName evidence="4">Alpha/beta hydrolase</fullName>
    </submittedName>
</protein>
<keyword evidence="5" id="KW-1185">Reference proteome</keyword>
<accession>A0ABY9QX22</accession>